<comment type="caution">
    <text evidence="1">The sequence shown here is derived from an EMBL/GenBank/DDBJ whole genome shotgun (WGS) entry which is preliminary data.</text>
</comment>
<dbReference type="InterPro" id="IPR018661">
    <property type="entry name" value="DUF2093"/>
</dbReference>
<accession>A0A120CWG8</accession>
<dbReference type="RefSeq" id="WP_068461316.1">
    <property type="nucleotide sequence ID" value="NZ_JAEFBX010000004.1"/>
</dbReference>
<reference evidence="1 2" key="1">
    <citation type="submission" date="2015-10" db="EMBL/GenBank/DDBJ databases">
        <title>Transcriptomic analysis of a linuron degrading triple-species bacterial consortium.</title>
        <authorList>
            <person name="Albers P."/>
        </authorList>
    </citation>
    <scope>NUCLEOTIDE SEQUENCE [LARGE SCALE GENOMIC DNA]</scope>
    <source>
        <strain evidence="1 2">WDL6</strain>
    </source>
</reference>
<dbReference type="PATRIC" id="fig|121290.4.peg.2647"/>
<dbReference type="Proteomes" id="UP000059074">
    <property type="component" value="Unassembled WGS sequence"/>
</dbReference>
<gene>
    <name evidence="1" type="ORF">APY04_1411</name>
</gene>
<evidence type="ECO:0000313" key="2">
    <source>
        <dbReference type="Proteomes" id="UP000059074"/>
    </source>
</evidence>
<dbReference type="Pfam" id="PF09866">
    <property type="entry name" value="DUF2093"/>
    <property type="match status" value="1"/>
</dbReference>
<keyword evidence="2" id="KW-1185">Reference proteome</keyword>
<name>A0A120CWG8_HYPSL</name>
<organism evidence="1 2">
    <name type="scientific">Hyphomicrobium sulfonivorans</name>
    <dbReference type="NCBI Taxonomy" id="121290"/>
    <lineage>
        <taxon>Bacteria</taxon>
        <taxon>Pseudomonadati</taxon>
        <taxon>Pseudomonadota</taxon>
        <taxon>Alphaproteobacteria</taxon>
        <taxon>Hyphomicrobiales</taxon>
        <taxon>Hyphomicrobiaceae</taxon>
        <taxon>Hyphomicrobium</taxon>
    </lineage>
</organism>
<proteinExistence type="predicted"/>
<protein>
    <recommendedName>
        <fullName evidence="3">DUF2093 domain-containing protein</fullName>
    </recommendedName>
</protein>
<evidence type="ECO:0000313" key="1">
    <source>
        <dbReference type="EMBL" id="KWT69328.1"/>
    </source>
</evidence>
<dbReference type="OrthoDB" id="9801906at2"/>
<dbReference type="STRING" id="121290.APY04_1411"/>
<dbReference type="AlphaFoldDB" id="A0A120CWG8"/>
<sequence length="79" mass="9142">MNRIDRFFGLTTEAKVRYFGGEFQVISPGDYVRCAVTGEQIMLPDLRYWSVELQEAYSSPDASMKRYLETRVKPEIDGL</sequence>
<evidence type="ECO:0008006" key="3">
    <source>
        <dbReference type="Google" id="ProtNLM"/>
    </source>
</evidence>
<dbReference type="EMBL" id="LMTR01000045">
    <property type="protein sequence ID" value="KWT69328.1"/>
    <property type="molecule type" value="Genomic_DNA"/>
</dbReference>